<evidence type="ECO:0000313" key="2">
    <source>
        <dbReference type="Proteomes" id="UP000821845"/>
    </source>
</evidence>
<evidence type="ECO:0000313" key="1">
    <source>
        <dbReference type="EMBL" id="KAH6941310.1"/>
    </source>
</evidence>
<sequence>MSRNSGDESGATSREGASVQEGQSDGQFGGLTPERRLQELRAEMERLSQMISGSSQRSMPEFGRRDPCSELRRYSKVLSGVLPKFPTEAEAPVWFESVESALEAYEVPSEFWGLLVFPLVAERVPYLSTRLSPAQHRDYSVIKETVLDELKLSAGEYLKRFFGSEKRTNEGWRPFATRLQSYLHFYLGAWEVSTFEALVELLVADQLKRNLSEEARRYVTLQEGRKWMNAPEITAFLRTFEEAHGANSAAKQVRQKAAESPVTSGFKRGSQPGRAWELLNEERACEKVEKDTPGVGDAQLGPEDELSCKAVDQHQEVSTQTHSFDEKATKGVFVSEAAVNSLREADQVSTCAHSLEEHVAEEAAPAECSPVGLADKLSVGEECCGTGVVQNRCNESWHENLEWGDKTKSEDASFVEMPARDKRYADDGSTCSPEVEVSWKYGELLSSTPAVTSVGQHEIGPQRGFTPSSVRESAQLVVEGEQDNFELENCQVARSKVCCLGHGASTVMVVADPGRFADRAERMAPRAEAQCRGMLEFRSHEVSIDPRHVVRMGPPAELAGGPTPSAIPGPAEADGVSRRLRAAPCETTESAMLVVKKPCVGYKVTLSKNTAVPFERQKVLSIVQRCAPEATYLLESPAAATIALHTVVTRGFEHMFHELERRGALLGIRSIEVSVSTLKDIYLKLTLASVSLGGKTSFGHQLPANLANLVSCRGSRPGLWRRVSSLMLERLLFVRTRCRRRLLATLMPVLVLVTAFHWMAAGKPERKNATAAVILVPVSLSDLYPQAHVFLDDDVPAKKGISPYYVHMLEEEEAVVTHYDGTAGDALLKEAKRDYVSYTSHSVLGAVFRNEELQAWFNPYGILSKSLAYSLVSSALLGFRTESFWASFQTTLAVHVPEVKPERNRLLKGNPDDEYFEDDPMGRVDELVHNMAAIWGVVAPLAFTLVVSSFVAFPSAESCSRFMDLLLMTGIPGWQHCLFNALFDSALFVWIVLPTSAAFAVYYDVHVVSMSEHFA</sequence>
<gene>
    <name evidence="1" type="ORF">HPB50_016083</name>
</gene>
<accession>A0ACB7T358</accession>
<protein>
    <submittedName>
        <fullName evidence="1">Uncharacterized protein</fullName>
    </submittedName>
</protein>
<comment type="caution">
    <text evidence="1">The sequence shown here is derived from an EMBL/GenBank/DDBJ whole genome shotgun (WGS) entry which is preliminary data.</text>
</comment>
<reference evidence="1" key="1">
    <citation type="submission" date="2020-05" db="EMBL/GenBank/DDBJ databases">
        <title>Large-scale comparative analyses of tick genomes elucidate their genetic diversity and vector capacities.</title>
        <authorList>
            <person name="Jia N."/>
            <person name="Wang J."/>
            <person name="Shi W."/>
            <person name="Du L."/>
            <person name="Sun Y."/>
            <person name="Zhan W."/>
            <person name="Jiang J."/>
            <person name="Wang Q."/>
            <person name="Zhang B."/>
            <person name="Ji P."/>
            <person name="Sakyi L.B."/>
            <person name="Cui X."/>
            <person name="Yuan T."/>
            <person name="Jiang B."/>
            <person name="Yang W."/>
            <person name="Lam T.T.-Y."/>
            <person name="Chang Q."/>
            <person name="Ding S."/>
            <person name="Wang X."/>
            <person name="Zhu J."/>
            <person name="Ruan X."/>
            <person name="Zhao L."/>
            <person name="Wei J."/>
            <person name="Que T."/>
            <person name="Du C."/>
            <person name="Cheng J."/>
            <person name="Dai P."/>
            <person name="Han X."/>
            <person name="Huang E."/>
            <person name="Gao Y."/>
            <person name="Liu J."/>
            <person name="Shao H."/>
            <person name="Ye R."/>
            <person name="Li L."/>
            <person name="Wei W."/>
            <person name="Wang X."/>
            <person name="Wang C."/>
            <person name="Yang T."/>
            <person name="Huo Q."/>
            <person name="Li W."/>
            <person name="Guo W."/>
            <person name="Chen H."/>
            <person name="Zhou L."/>
            <person name="Ni X."/>
            <person name="Tian J."/>
            <person name="Zhou Y."/>
            <person name="Sheng Y."/>
            <person name="Liu T."/>
            <person name="Pan Y."/>
            <person name="Xia L."/>
            <person name="Li J."/>
            <person name="Zhao F."/>
            <person name="Cao W."/>
        </authorList>
    </citation>
    <scope>NUCLEOTIDE SEQUENCE</scope>
    <source>
        <strain evidence="1">Hyas-2018</strain>
    </source>
</reference>
<organism evidence="1 2">
    <name type="scientific">Hyalomma asiaticum</name>
    <name type="common">Tick</name>
    <dbReference type="NCBI Taxonomy" id="266040"/>
    <lineage>
        <taxon>Eukaryota</taxon>
        <taxon>Metazoa</taxon>
        <taxon>Ecdysozoa</taxon>
        <taxon>Arthropoda</taxon>
        <taxon>Chelicerata</taxon>
        <taxon>Arachnida</taxon>
        <taxon>Acari</taxon>
        <taxon>Parasitiformes</taxon>
        <taxon>Ixodida</taxon>
        <taxon>Ixodoidea</taxon>
        <taxon>Ixodidae</taxon>
        <taxon>Hyalomminae</taxon>
        <taxon>Hyalomma</taxon>
    </lineage>
</organism>
<name>A0ACB7T358_HYAAI</name>
<proteinExistence type="predicted"/>
<dbReference type="Proteomes" id="UP000821845">
    <property type="component" value="Chromosome 11"/>
</dbReference>
<dbReference type="EMBL" id="CM023491">
    <property type="protein sequence ID" value="KAH6941310.1"/>
    <property type="molecule type" value="Genomic_DNA"/>
</dbReference>
<keyword evidence="2" id="KW-1185">Reference proteome</keyword>